<reference evidence="2" key="1">
    <citation type="submission" date="2021-02" db="EMBL/GenBank/DDBJ databases">
        <authorList>
            <person name="Nowell W R."/>
        </authorList>
    </citation>
    <scope>NUCLEOTIDE SEQUENCE</scope>
    <source>
        <strain evidence="2">Ploen Becks lab</strain>
    </source>
</reference>
<keyword evidence="1" id="KW-0732">Signal</keyword>
<dbReference type="Proteomes" id="UP000663879">
    <property type="component" value="Unassembled WGS sequence"/>
</dbReference>
<evidence type="ECO:0008006" key="4">
    <source>
        <dbReference type="Google" id="ProtNLM"/>
    </source>
</evidence>
<evidence type="ECO:0000313" key="3">
    <source>
        <dbReference type="Proteomes" id="UP000663879"/>
    </source>
</evidence>
<proteinExistence type="predicted"/>
<dbReference type="AlphaFoldDB" id="A0A814A8Y5"/>
<name>A0A814A8Y5_9BILA</name>
<comment type="caution">
    <text evidence="2">The sequence shown here is derived from an EMBL/GenBank/DDBJ whole genome shotgun (WGS) entry which is preliminary data.</text>
</comment>
<evidence type="ECO:0000256" key="1">
    <source>
        <dbReference type="SAM" id="SignalP"/>
    </source>
</evidence>
<dbReference type="EMBL" id="CAJNOC010002063">
    <property type="protein sequence ID" value="CAF0910207.1"/>
    <property type="molecule type" value="Genomic_DNA"/>
</dbReference>
<sequence length="104" mass="11253">MAKKILISVFLIINFLFNANCAGIFLCTSAYKVGCSEKPGGWTLLPPGPKCYPTSGHISGYAIGKSGCYIYSSSGCTGTQEFVDQAGWSRFPFTPLSYKCQDML</sequence>
<keyword evidence="3" id="KW-1185">Reference proteome</keyword>
<feature type="signal peptide" evidence="1">
    <location>
        <begin position="1"/>
        <end position="21"/>
    </location>
</feature>
<gene>
    <name evidence="2" type="ORF">OXX778_LOCUS11862</name>
</gene>
<accession>A0A814A8Y5</accession>
<organism evidence="2 3">
    <name type="scientific">Brachionus calyciflorus</name>
    <dbReference type="NCBI Taxonomy" id="104777"/>
    <lineage>
        <taxon>Eukaryota</taxon>
        <taxon>Metazoa</taxon>
        <taxon>Spiralia</taxon>
        <taxon>Gnathifera</taxon>
        <taxon>Rotifera</taxon>
        <taxon>Eurotatoria</taxon>
        <taxon>Monogononta</taxon>
        <taxon>Pseudotrocha</taxon>
        <taxon>Ploima</taxon>
        <taxon>Brachionidae</taxon>
        <taxon>Brachionus</taxon>
    </lineage>
</organism>
<feature type="chain" id="PRO_5032268702" description="Secreted protein" evidence="1">
    <location>
        <begin position="22"/>
        <end position="104"/>
    </location>
</feature>
<evidence type="ECO:0000313" key="2">
    <source>
        <dbReference type="EMBL" id="CAF0910207.1"/>
    </source>
</evidence>
<protein>
    <recommendedName>
        <fullName evidence="4">Secreted protein</fullName>
    </recommendedName>
</protein>